<dbReference type="Gene3D" id="2.20.110.10">
    <property type="entry name" value="Histone H3 K4-specific methyltransferase SET7/9 N-terminal domain"/>
    <property type="match status" value="2"/>
</dbReference>
<keyword evidence="5" id="KW-1185">Reference proteome</keyword>
<feature type="transmembrane region" description="Helical" evidence="3">
    <location>
        <begin position="204"/>
        <end position="225"/>
    </location>
</feature>
<dbReference type="SUPFAM" id="SSF82185">
    <property type="entry name" value="Histone H3 K4-specific methyltransferase SET7/9 N-terminal domain"/>
    <property type="match status" value="2"/>
</dbReference>
<dbReference type="PANTHER" id="PTHR23084:SF263">
    <property type="entry name" value="MORN REPEAT-CONTAINING PROTEIN 1"/>
    <property type="match status" value="1"/>
</dbReference>
<evidence type="ECO:0000313" key="4">
    <source>
        <dbReference type="EMBL" id="KAF4657269.1"/>
    </source>
</evidence>
<feature type="transmembrane region" description="Helical" evidence="3">
    <location>
        <begin position="101"/>
        <end position="126"/>
    </location>
</feature>
<reference evidence="4 5" key="1">
    <citation type="submission" date="2020-04" db="EMBL/GenBank/DDBJ databases">
        <title>Perkinsus chesapeaki whole genome sequence.</title>
        <authorList>
            <person name="Bogema D.R."/>
        </authorList>
    </citation>
    <scope>NUCLEOTIDE SEQUENCE [LARGE SCALE GENOMIC DNA]</scope>
    <source>
        <strain evidence="4">ATCC PRA-425</strain>
    </source>
</reference>
<feature type="compositionally biased region" description="Basic and acidic residues" evidence="2">
    <location>
        <begin position="347"/>
        <end position="356"/>
    </location>
</feature>
<keyword evidence="3" id="KW-1133">Transmembrane helix</keyword>
<dbReference type="Pfam" id="PF02493">
    <property type="entry name" value="MORN"/>
    <property type="match status" value="5"/>
</dbReference>
<dbReference type="AlphaFoldDB" id="A0A7J6LDH6"/>
<proteinExistence type="predicted"/>
<evidence type="ECO:0008006" key="6">
    <source>
        <dbReference type="Google" id="ProtNLM"/>
    </source>
</evidence>
<dbReference type="PANTHER" id="PTHR23084">
    <property type="entry name" value="PHOSPHATIDYLINOSITOL-4-PHOSPHATE 5-KINASE RELATED"/>
    <property type="match status" value="1"/>
</dbReference>
<dbReference type="InterPro" id="IPR003409">
    <property type="entry name" value="MORN"/>
</dbReference>
<organism evidence="4 5">
    <name type="scientific">Perkinsus chesapeaki</name>
    <name type="common">Clam parasite</name>
    <name type="synonym">Perkinsus andrewsi</name>
    <dbReference type="NCBI Taxonomy" id="330153"/>
    <lineage>
        <taxon>Eukaryota</taxon>
        <taxon>Sar</taxon>
        <taxon>Alveolata</taxon>
        <taxon>Perkinsozoa</taxon>
        <taxon>Perkinsea</taxon>
        <taxon>Perkinsida</taxon>
        <taxon>Perkinsidae</taxon>
        <taxon>Perkinsus</taxon>
    </lineage>
</organism>
<gene>
    <name evidence="4" type="ORF">FOL47_008531</name>
</gene>
<keyword evidence="3" id="KW-0812">Transmembrane</keyword>
<feature type="compositionally biased region" description="Polar residues" evidence="2">
    <location>
        <begin position="330"/>
        <end position="346"/>
    </location>
</feature>
<feature type="transmembrane region" description="Helical" evidence="3">
    <location>
        <begin position="165"/>
        <end position="184"/>
    </location>
</feature>
<evidence type="ECO:0000313" key="5">
    <source>
        <dbReference type="Proteomes" id="UP000591131"/>
    </source>
</evidence>
<dbReference type="Proteomes" id="UP000591131">
    <property type="component" value="Unassembled WGS sequence"/>
</dbReference>
<dbReference type="OrthoDB" id="407554at2759"/>
<keyword evidence="3" id="KW-0472">Membrane</keyword>
<comment type="caution">
    <text evidence="4">The sequence shown here is derived from an EMBL/GenBank/DDBJ whole genome shotgun (WGS) entry which is preliminary data.</text>
</comment>
<evidence type="ECO:0000256" key="1">
    <source>
        <dbReference type="ARBA" id="ARBA00022737"/>
    </source>
</evidence>
<accession>A0A7J6LDH6</accession>
<dbReference type="EMBL" id="JAAPAO010000551">
    <property type="protein sequence ID" value="KAF4657269.1"/>
    <property type="molecule type" value="Genomic_DNA"/>
</dbReference>
<evidence type="ECO:0000256" key="3">
    <source>
        <dbReference type="SAM" id="Phobius"/>
    </source>
</evidence>
<name>A0A7J6LDH6_PERCH</name>
<feature type="region of interest" description="Disordered" evidence="2">
    <location>
        <begin position="326"/>
        <end position="356"/>
    </location>
</feature>
<feature type="transmembrane region" description="Helical" evidence="3">
    <location>
        <begin position="40"/>
        <end position="61"/>
    </location>
</feature>
<protein>
    <recommendedName>
        <fullName evidence="6">MORN repeat containing</fullName>
    </recommendedName>
</protein>
<dbReference type="SMART" id="SM00698">
    <property type="entry name" value="MORN"/>
    <property type="match status" value="5"/>
</dbReference>
<feature type="region of interest" description="Disordered" evidence="2">
    <location>
        <begin position="256"/>
        <end position="283"/>
    </location>
</feature>
<evidence type="ECO:0000256" key="2">
    <source>
        <dbReference type="SAM" id="MobiDB-lite"/>
    </source>
</evidence>
<sequence>MACQTGSGIDAFDNGVSAMVNVFGILILEAPKVNTKMTNYFIFLIIMRAAKSLATILYYVFALSVGRAGLRRFTLCSNELEDLPGPGVVFEDDYLIDGDGIFWGAIDELILAIIILLFSIYLIVLLNRLLNILQLGGAGDERTANPAILGLLDSDTPQTTLTTSFLKVLVFSSLLMSIASLYISGSHFPVFSMDYMSLDILFYFVRYAIGWWLLWLCISLTVILSGGGDVRGRRRENASIFRAIYGGELATLRADEREQRAPSPVHRASERVRMRRRDQGANSEIRRSNLPTGCIRRIAASRAKKLKPWQLVRKWHTKGGGDALVLTPGVSKNLNNSSSRKIQSPKSKLDEKAERSEIRYSDGSRYVGDVVDGRREGEGRWEYPGGYYQGGWLNNELHGQGVQTWSDGRIYVGSFLEGKFHGEGRMEWHIAGDRGGPMVYQGQYVNDKKEGYGTFEWPDGRKYAGYWVAGKRHGDGEYTTEFGQTRRGIWENDVLIRWVGGVSTPSGGAGVGMGKNLKVEA</sequence>
<keyword evidence="1" id="KW-0677">Repeat</keyword>